<dbReference type="Pfam" id="PF02518">
    <property type="entry name" value="HATPase_c"/>
    <property type="match status" value="1"/>
</dbReference>
<dbReference type="OrthoDB" id="3264224at2759"/>
<dbReference type="GO" id="GO:0005759">
    <property type="term" value="C:mitochondrial matrix"/>
    <property type="evidence" value="ECO:0007669"/>
    <property type="project" value="UniProtKB-SubCell"/>
</dbReference>
<dbReference type="PANTHER" id="PTHR11947:SF20">
    <property type="entry name" value="[3-METHYL-2-OXOBUTANOATE DEHYDROGENASE [LIPOAMIDE]] KINASE, MITOCHONDRIAL"/>
    <property type="match status" value="1"/>
</dbReference>
<keyword evidence="7 8" id="KW-0496">Mitochondrion</keyword>
<proteinExistence type="inferred from homology"/>
<dbReference type="EnsemblMetazoa" id="CLYHEMT016073.1">
    <property type="protein sequence ID" value="CLYHEMP016073.1"/>
    <property type="gene ID" value="CLYHEMG016073"/>
</dbReference>
<dbReference type="RefSeq" id="XP_066918795.1">
    <property type="nucleotide sequence ID" value="XM_067062694.1"/>
</dbReference>
<evidence type="ECO:0000256" key="8">
    <source>
        <dbReference type="RuleBase" id="RU366032"/>
    </source>
</evidence>
<dbReference type="GO" id="GO:0005524">
    <property type="term" value="F:ATP binding"/>
    <property type="evidence" value="ECO:0007669"/>
    <property type="project" value="UniProtKB-UniRule"/>
</dbReference>
<dbReference type="SUPFAM" id="SSF55874">
    <property type="entry name" value="ATPase domain of HSP90 chaperone/DNA topoisomerase II/histidine kinase"/>
    <property type="match status" value="1"/>
</dbReference>
<keyword evidence="4 8" id="KW-0547">Nucleotide-binding</keyword>
<dbReference type="InterPro" id="IPR039028">
    <property type="entry name" value="BCKD/PDK"/>
</dbReference>
<dbReference type="Pfam" id="PF10436">
    <property type="entry name" value="BCDHK_Adom3"/>
    <property type="match status" value="1"/>
</dbReference>
<name>A0A7M5X0Z1_9CNID</name>
<accession>A0A7M5X0Z1</accession>
<dbReference type="GO" id="GO:0010906">
    <property type="term" value="P:regulation of glucose metabolic process"/>
    <property type="evidence" value="ECO:0007669"/>
    <property type="project" value="TreeGrafter"/>
</dbReference>
<evidence type="ECO:0000256" key="5">
    <source>
        <dbReference type="ARBA" id="ARBA00022777"/>
    </source>
</evidence>
<reference evidence="10" key="1">
    <citation type="submission" date="2021-01" db="UniProtKB">
        <authorList>
            <consortium name="EnsemblMetazoa"/>
        </authorList>
    </citation>
    <scope>IDENTIFICATION</scope>
</reference>
<protein>
    <recommendedName>
        <fullName evidence="8">Protein-serine/threonine kinase</fullName>
        <ecNumber evidence="8">2.7.11.-</ecNumber>
    </recommendedName>
</protein>
<dbReference type="Gene3D" id="1.20.140.20">
    <property type="entry name" value="Alpha-ketoacid/pyruvate dehydrogenase kinase, N-terminal domain"/>
    <property type="match status" value="1"/>
</dbReference>
<evidence type="ECO:0000256" key="2">
    <source>
        <dbReference type="ARBA" id="ARBA00022553"/>
    </source>
</evidence>
<dbReference type="Proteomes" id="UP000594262">
    <property type="component" value="Unplaced"/>
</dbReference>
<feature type="domain" description="Histidine kinase" evidence="9">
    <location>
        <begin position="252"/>
        <end position="392"/>
    </location>
</feature>
<keyword evidence="6 8" id="KW-0067">ATP-binding</keyword>
<dbReference type="InterPro" id="IPR036784">
    <property type="entry name" value="AK/P_DHK_N_sf"/>
</dbReference>
<dbReference type="GO" id="GO:0004740">
    <property type="term" value="F:pyruvate dehydrogenase (acetyl-transferring) kinase activity"/>
    <property type="evidence" value="ECO:0007669"/>
    <property type="project" value="TreeGrafter"/>
</dbReference>
<evidence type="ECO:0000259" key="9">
    <source>
        <dbReference type="PROSITE" id="PS50109"/>
    </source>
</evidence>
<dbReference type="EC" id="2.7.11.-" evidence="8"/>
<evidence type="ECO:0000313" key="11">
    <source>
        <dbReference type="Proteomes" id="UP000594262"/>
    </source>
</evidence>
<evidence type="ECO:0000256" key="4">
    <source>
        <dbReference type="ARBA" id="ARBA00022741"/>
    </source>
</evidence>
<keyword evidence="2" id="KW-0597">Phosphoprotein</keyword>
<evidence type="ECO:0000256" key="6">
    <source>
        <dbReference type="ARBA" id="ARBA00022840"/>
    </source>
</evidence>
<evidence type="ECO:0000256" key="1">
    <source>
        <dbReference type="ARBA" id="ARBA00006155"/>
    </source>
</evidence>
<dbReference type="PANTHER" id="PTHR11947">
    <property type="entry name" value="PYRUVATE DEHYDROGENASE KINASE"/>
    <property type="match status" value="1"/>
</dbReference>
<comment type="similarity">
    <text evidence="1 8">Belongs to the PDK/BCKDK protein kinase family.</text>
</comment>
<dbReference type="PROSITE" id="PS50109">
    <property type="entry name" value="HIS_KIN"/>
    <property type="match status" value="1"/>
</dbReference>
<dbReference type="InterPro" id="IPR036890">
    <property type="entry name" value="HATPase_C_sf"/>
</dbReference>
<keyword evidence="11" id="KW-1185">Reference proteome</keyword>
<comment type="subcellular location">
    <subcellularLocation>
        <location evidence="8">Mitochondrion matrix</location>
    </subcellularLocation>
</comment>
<dbReference type="InterPro" id="IPR005467">
    <property type="entry name" value="His_kinase_dom"/>
</dbReference>
<dbReference type="SUPFAM" id="SSF69012">
    <property type="entry name" value="alpha-ketoacid dehydrogenase kinase, N-terminal domain"/>
    <property type="match status" value="1"/>
</dbReference>
<dbReference type="InterPro" id="IPR003594">
    <property type="entry name" value="HATPase_dom"/>
</dbReference>
<evidence type="ECO:0000313" key="10">
    <source>
        <dbReference type="EnsemblMetazoa" id="CLYHEMP016073.1"/>
    </source>
</evidence>
<keyword evidence="5 8" id="KW-0418">Kinase</keyword>
<dbReference type="AlphaFoldDB" id="A0A7M5X0Z1"/>
<dbReference type="InterPro" id="IPR018955">
    <property type="entry name" value="BCDHK/PDK_N"/>
</dbReference>
<sequence>MLKRNLVPVFKRLLIQTSQSAKKSTFPSYGLEKKWAHYNQAAIIDQAGKPVRLLTPEKLMFAGKSKDGRHLMKSVRFLQSELPRRIARRVMDFQGLPYVVAINPNVQHVYELYLRAFHKLSSFPEIKTLEEEKEYSDLIQRLLDDHKDVISCLAKAFHEVKHLISYEVLGALTERTIRSRLGIRLLAEHHVALRHQKNDYIGIICTRTSPKAIIEKCVYNSRRMCEHELGHSPSVFLSGHTKSCFPHFPSPLEYILQELLKNSMKANILQHKKLNTEKPLPSLEVTICNNSDHFIIKISDRGGGIPEDRMEEIFRYSESSTPAEDEERFEQGGMLDGLVNAANVTAVGGRISGHGFGLPSSRAYTEFLGGNLTLMPMVGLGTDVFLRIAHITSDSIKI</sequence>
<organism evidence="10 11">
    <name type="scientific">Clytia hemisphaerica</name>
    <dbReference type="NCBI Taxonomy" id="252671"/>
    <lineage>
        <taxon>Eukaryota</taxon>
        <taxon>Metazoa</taxon>
        <taxon>Cnidaria</taxon>
        <taxon>Hydrozoa</taxon>
        <taxon>Hydroidolina</taxon>
        <taxon>Leptothecata</taxon>
        <taxon>Obeliida</taxon>
        <taxon>Clytiidae</taxon>
        <taxon>Clytia</taxon>
    </lineage>
</organism>
<dbReference type="Gene3D" id="3.30.565.10">
    <property type="entry name" value="Histidine kinase-like ATPase, C-terminal domain"/>
    <property type="match status" value="1"/>
</dbReference>
<dbReference type="GeneID" id="136806127"/>
<keyword evidence="3 8" id="KW-0808">Transferase</keyword>
<evidence type="ECO:0000256" key="3">
    <source>
        <dbReference type="ARBA" id="ARBA00022679"/>
    </source>
</evidence>
<evidence type="ECO:0000256" key="7">
    <source>
        <dbReference type="ARBA" id="ARBA00023128"/>
    </source>
</evidence>